<feature type="compositionally biased region" description="Basic and acidic residues" evidence="2">
    <location>
        <begin position="785"/>
        <end position="803"/>
    </location>
</feature>
<feature type="domain" description="Arrestin C-terminal-like" evidence="3">
    <location>
        <begin position="218"/>
        <end position="354"/>
    </location>
</feature>
<dbReference type="GO" id="GO:0005737">
    <property type="term" value="C:cytoplasm"/>
    <property type="evidence" value="ECO:0007669"/>
    <property type="project" value="TreeGrafter"/>
</dbReference>
<reference evidence="5" key="1">
    <citation type="submission" date="2024-04" db="EMBL/GenBank/DDBJ databases">
        <title>Salinicola lusitanus LLJ914,a marine bacterium isolated from the Okinawa Trough.</title>
        <authorList>
            <person name="Li J."/>
        </authorList>
    </citation>
    <scope>NUCLEOTIDE SEQUENCE [LARGE SCALE GENOMIC DNA]</scope>
</reference>
<dbReference type="Gene3D" id="2.60.40.640">
    <property type="match status" value="2"/>
</dbReference>
<dbReference type="GO" id="GO:0031701">
    <property type="term" value="F:angiotensin receptor binding"/>
    <property type="evidence" value="ECO:0007669"/>
    <property type="project" value="TreeGrafter"/>
</dbReference>
<dbReference type="SMART" id="SM01017">
    <property type="entry name" value="Arrestin_C"/>
    <property type="match status" value="2"/>
</dbReference>
<feature type="region of interest" description="Disordered" evidence="2">
    <location>
        <begin position="407"/>
        <end position="427"/>
    </location>
</feature>
<comment type="caution">
    <text evidence="4">The sequence shown here is derived from an EMBL/GenBank/DDBJ whole genome shotgun (WGS) entry which is preliminary data.</text>
</comment>
<protein>
    <recommendedName>
        <fullName evidence="3">Arrestin C-terminal-like domain-containing protein</fullName>
    </recommendedName>
</protein>
<dbReference type="InterPro" id="IPR011022">
    <property type="entry name" value="Arrestin_C-like"/>
</dbReference>
<evidence type="ECO:0000256" key="1">
    <source>
        <dbReference type="ARBA" id="ARBA00005298"/>
    </source>
</evidence>
<dbReference type="PANTHER" id="PTHR11792">
    <property type="entry name" value="ARRESTIN"/>
    <property type="match status" value="1"/>
</dbReference>
<evidence type="ECO:0000256" key="2">
    <source>
        <dbReference type="SAM" id="MobiDB-lite"/>
    </source>
</evidence>
<dbReference type="GO" id="GO:0002031">
    <property type="term" value="P:G protein-coupled receptor internalization"/>
    <property type="evidence" value="ECO:0007669"/>
    <property type="project" value="TreeGrafter"/>
</dbReference>
<evidence type="ECO:0000313" key="4">
    <source>
        <dbReference type="EMBL" id="KAK7880374.1"/>
    </source>
</evidence>
<name>A0AAW0MQ93_9GOBI</name>
<dbReference type="GO" id="GO:0007165">
    <property type="term" value="P:signal transduction"/>
    <property type="evidence" value="ECO:0007669"/>
    <property type="project" value="InterPro"/>
</dbReference>
<evidence type="ECO:0000259" key="3">
    <source>
        <dbReference type="SMART" id="SM01017"/>
    </source>
</evidence>
<organism evidence="4 5">
    <name type="scientific">Mugilogobius chulae</name>
    <name type="common">yellowstripe goby</name>
    <dbReference type="NCBI Taxonomy" id="88201"/>
    <lineage>
        <taxon>Eukaryota</taxon>
        <taxon>Metazoa</taxon>
        <taxon>Chordata</taxon>
        <taxon>Craniata</taxon>
        <taxon>Vertebrata</taxon>
        <taxon>Euteleostomi</taxon>
        <taxon>Actinopterygii</taxon>
        <taxon>Neopterygii</taxon>
        <taxon>Teleostei</taxon>
        <taxon>Neoteleostei</taxon>
        <taxon>Acanthomorphata</taxon>
        <taxon>Gobiaria</taxon>
        <taxon>Gobiiformes</taxon>
        <taxon>Gobioidei</taxon>
        <taxon>Gobiidae</taxon>
        <taxon>Gobionellinae</taxon>
        <taxon>Mugilogobius</taxon>
    </lineage>
</organism>
<evidence type="ECO:0000313" key="5">
    <source>
        <dbReference type="Proteomes" id="UP001460270"/>
    </source>
</evidence>
<feature type="region of interest" description="Disordered" evidence="2">
    <location>
        <begin position="1085"/>
        <end position="1151"/>
    </location>
</feature>
<feature type="compositionally biased region" description="Polar residues" evidence="2">
    <location>
        <begin position="899"/>
        <end position="909"/>
    </location>
</feature>
<dbReference type="PANTHER" id="PTHR11792:SF20">
    <property type="entry name" value="BETA-ARRESTIN-2"/>
    <property type="match status" value="1"/>
</dbReference>
<dbReference type="GO" id="GO:0007399">
    <property type="term" value="P:nervous system development"/>
    <property type="evidence" value="ECO:0007669"/>
    <property type="project" value="UniProtKB-ARBA"/>
</dbReference>
<dbReference type="PRINTS" id="PR00309">
    <property type="entry name" value="ARRESTIN"/>
</dbReference>
<dbReference type="SUPFAM" id="SSF81296">
    <property type="entry name" value="E set domains"/>
    <property type="match status" value="2"/>
</dbReference>
<sequence>MRVQISAVQRSKYQVYKSQKSADKSKIFRYKKSKFRYKSPNIRYKESPKYRYKSPNIRYKRVKNIRYKSQNIRYKESPNIRYKRVKIFQRYKSPNIRLQGSPNIRYIESKYQGTRESKYQVQEIQISGKELQNIRYNSPNIQVQAESKYSGNKEESKYSTRVQNIRYKSPNIRYKEIQISGYKSQRISRYKSQNIRYKEVKISGYKSKIRYKRCPISASRTTALNALALTREVAVASFTPYDIFQCCESVTAQYKIVLWAQLAKHDQVSSSSTFCKVTPLTPTLDKNREKRGLALDGKLKHEDTNLASSTIVKDVTNKEVLGILVSYRVKVKLVVSRGGDVSVELPFILMHPKPVEPPASRPQSAVPELDPPIDTNLIEFDTNSISQDDDFVFEDFARLRLKAQQRRVNVEKREAAPRRSSSEPTQTRLNLDQRRVTSAFVQKSEPTQTELNLTQLRGESRLRLFRVRADADGTKPGSEESHVCVCSESEPTQTELNLDQRRVTSAFVQKSEPTQTELNLDQRRVTSAVRADADGTKPGSEESHVCVCSESEPTQTELNLDQRESRLQSEPTQTELNLDQRRVTSAVRADADGTKLDQRRVTSAFVQSLSRRRRTKPGSEESHVCVCSESEPTQTELNLDQRRVTSAVRADADGTKPGSEESHVCVCSESEPTQTELNLDQRSHVCVCSESEPTQTELNLDQRRVTSAFVQSLKPTQTELNLDQRRVTSAFVQKSEPTELNLDQRRVTSAFVQSLSRADGTKPGSEESHVCVCSESEPTQTEVNLDQRRSLSRRRELNLDQRRVTQRRRRTKPGSEESHVCVCSESEPTQTELNLDQRRVTSAVDADGTKPGSEESHVCVCSEPTQTELNLDQRRVTSAFVQKSEPTQTRLTWIRGESRLQSEPTQTEPGSEESHVCVCSESEPTQTRPGSESHVCVCSESEPTQTELNLDQRRVTSAFVQSLSRRRRTKPGSEESHSLSRRTKPGSEESHVCVCSESEPTQTKTWIRGESRLRLFRVDADGTKPGSEESHVCVVQKSEPTQTELNLDQRRVTSAFVQKSEPTQTELNLDQRRVTSAFVLESEPTQTELNLDQRRSLSRRRRTKPGSEEKSEPTQTELNLDQRRVTSAFVQSLSRRRRTKPGSEESHVCVCSESEPTQTELNLDQESHVSASVRRHLPVQYGSVQVSVAQLEADDQVSSSSTFCKVYTLTPTLDKNREKRGLALDGKTEARRHQPGLVHHNITSAVGDYHEALMPDNNSNQTNYCDKNIKLVKDVTNKEVLGILVSYRVKVKLVVSRGGDVSVELPFILMHPKPVEPPASRPQSGTVITLTYMLITPLLYMVIAHDYYMFMSGARAGSPIDTNLIEFDTNSISQDDDFVFEDFARLRLKGVVDDKDEDC</sequence>
<gene>
    <name evidence="4" type="ORF">WMY93_032985</name>
</gene>
<dbReference type="GO" id="GO:0070374">
    <property type="term" value="P:positive regulation of ERK1 and ERK2 cascade"/>
    <property type="evidence" value="ECO:0007669"/>
    <property type="project" value="TreeGrafter"/>
</dbReference>
<accession>A0AAW0MQ93</accession>
<dbReference type="InterPro" id="IPR000698">
    <property type="entry name" value="Arrestin"/>
</dbReference>
<dbReference type="InterPro" id="IPR014752">
    <property type="entry name" value="Arrestin-like_C"/>
</dbReference>
<dbReference type="InterPro" id="IPR014756">
    <property type="entry name" value="Ig_E-set"/>
</dbReference>
<feature type="domain" description="Arrestin C-terminal-like" evidence="3">
    <location>
        <begin position="669"/>
        <end position="1314"/>
    </location>
</feature>
<feature type="region of interest" description="Disordered" evidence="2">
    <location>
        <begin position="754"/>
        <end position="824"/>
    </location>
</feature>
<dbReference type="EMBL" id="JBBPFD010000107">
    <property type="protein sequence ID" value="KAK7880374.1"/>
    <property type="molecule type" value="Genomic_DNA"/>
</dbReference>
<keyword evidence="5" id="KW-1185">Reference proteome</keyword>
<feature type="compositionally biased region" description="Basic and acidic residues" evidence="2">
    <location>
        <begin position="408"/>
        <end position="421"/>
    </location>
</feature>
<feature type="region of interest" description="Disordered" evidence="2">
    <location>
        <begin position="959"/>
        <end position="995"/>
    </location>
</feature>
<feature type="region of interest" description="Disordered" evidence="2">
    <location>
        <begin position="894"/>
        <end position="915"/>
    </location>
</feature>
<proteinExistence type="inferred from homology"/>
<feature type="region of interest" description="Disordered" evidence="2">
    <location>
        <begin position="550"/>
        <end position="573"/>
    </location>
</feature>
<comment type="similarity">
    <text evidence="1">Belongs to the arrestin family.</text>
</comment>
<dbReference type="Proteomes" id="UP001460270">
    <property type="component" value="Unassembled WGS sequence"/>
</dbReference>